<proteinExistence type="predicted"/>
<dbReference type="EMBL" id="CP145607">
    <property type="protein sequence ID" value="WWM70851.1"/>
    <property type="molecule type" value="Genomic_DNA"/>
</dbReference>
<protein>
    <submittedName>
        <fullName evidence="1">Uncharacterized protein</fullName>
    </submittedName>
</protein>
<dbReference type="RefSeq" id="WP_338503974.1">
    <property type="nucleotide sequence ID" value="NZ_CP145607.1"/>
</dbReference>
<evidence type="ECO:0000313" key="1">
    <source>
        <dbReference type="EMBL" id="WWM70851.1"/>
    </source>
</evidence>
<accession>A0ABZ2G187</accession>
<organism evidence="1 2">
    <name type="scientific">Sphingomonas kaistensis</name>
    <dbReference type="NCBI Taxonomy" id="298708"/>
    <lineage>
        <taxon>Bacteria</taxon>
        <taxon>Pseudomonadati</taxon>
        <taxon>Pseudomonadota</taxon>
        <taxon>Alphaproteobacteria</taxon>
        <taxon>Sphingomonadales</taxon>
        <taxon>Sphingomonadaceae</taxon>
        <taxon>Sphingomonas</taxon>
    </lineage>
</organism>
<gene>
    <name evidence="1" type="ORF">V6R86_09230</name>
</gene>
<name>A0ABZ2G187_9SPHN</name>
<dbReference type="Proteomes" id="UP001382935">
    <property type="component" value="Chromosome"/>
</dbReference>
<reference evidence="1 2" key="1">
    <citation type="submission" date="2024-02" db="EMBL/GenBank/DDBJ databases">
        <title>Full genome sequence of Sphingomonas kaistensis.</title>
        <authorList>
            <person name="Poletto B.L."/>
            <person name="Silva G."/>
            <person name="Galante D."/>
            <person name="Campos K.R."/>
            <person name="Santos M.B.N."/>
            <person name="Sacchi C.T."/>
        </authorList>
    </citation>
    <scope>NUCLEOTIDE SEQUENCE [LARGE SCALE GENOMIC DNA]</scope>
    <source>
        <strain evidence="1 2">MA4R</strain>
    </source>
</reference>
<keyword evidence="2" id="KW-1185">Reference proteome</keyword>
<sequence>MGREELRTSLDAALTKAFAARNERVRMAYIDLADFYERQLRKNYGAGSGSVFLR</sequence>
<evidence type="ECO:0000313" key="2">
    <source>
        <dbReference type="Proteomes" id="UP001382935"/>
    </source>
</evidence>